<organism evidence="2 3">
    <name type="scientific">Paspalum notatum var. saurae</name>
    <dbReference type="NCBI Taxonomy" id="547442"/>
    <lineage>
        <taxon>Eukaryota</taxon>
        <taxon>Viridiplantae</taxon>
        <taxon>Streptophyta</taxon>
        <taxon>Embryophyta</taxon>
        <taxon>Tracheophyta</taxon>
        <taxon>Spermatophyta</taxon>
        <taxon>Magnoliopsida</taxon>
        <taxon>Liliopsida</taxon>
        <taxon>Poales</taxon>
        <taxon>Poaceae</taxon>
        <taxon>PACMAD clade</taxon>
        <taxon>Panicoideae</taxon>
        <taxon>Andropogonodae</taxon>
        <taxon>Paspaleae</taxon>
        <taxon>Paspalinae</taxon>
        <taxon>Paspalum</taxon>
    </lineage>
</organism>
<dbReference type="EMBL" id="CP144746">
    <property type="protein sequence ID" value="WVZ60751.1"/>
    <property type="molecule type" value="Genomic_DNA"/>
</dbReference>
<reference evidence="2 3" key="1">
    <citation type="submission" date="2024-02" db="EMBL/GenBank/DDBJ databases">
        <title>High-quality chromosome-scale genome assembly of Pensacola bahiagrass (Paspalum notatum Flugge var. saurae).</title>
        <authorList>
            <person name="Vega J.M."/>
            <person name="Podio M."/>
            <person name="Orjuela J."/>
            <person name="Siena L.A."/>
            <person name="Pessino S.C."/>
            <person name="Combes M.C."/>
            <person name="Mariac C."/>
            <person name="Albertini E."/>
            <person name="Pupilli F."/>
            <person name="Ortiz J.P.A."/>
            <person name="Leblanc O."/>
        </authorList>
    </citation>
    <scope>NUCLEOTIDE SEQUENCE [LARGE SCALE GENOMIC DNA]</scope>
    <source>
        <strain evidence="2">R1</strain>
        <tissue evidence="2">Leaf</tissue>
    </source>
</reference>
<feature type="region of interest" description="Disordered" evidence="1">
    <location>
        <begin position="1"/>
        <end position="37"/>
    </location>
</feature>
<dbReference type="Proteomes" id="UP001341281">
    <property type="component" value="Chromosome 02"/>
</dbReference>
<evidence type="ECO:0000313" key="3">
    <source>
        <dbReference type="Proteomes" id="UP001341281"/>
    </source>
</evidence>
<name>A0AAQ3SU83_PASNO</name>
<sequence>MVGEKGTVFPTLFSSPPTESPVDSGDSLKGRRNPGEGRGGFVHKVSVYLVTSVQNSLSMFKKLALVWPNLDRLAHPFMPCCYYILRPCDNGSHSVHLRLAFVPCIAAYLLLCTSASIILVENIHGVERSDLCVMSGKCSVHILIVTHRESMLYTSKLGVGIKLLDQI</sequence>
<protein>
    <submittedName>
        <fullName evidence="2">Uncharacterized protein</fullName>
    </submittedName>
</protein>
<keyword evidence="3" id="KW-1185">Reference proteome</keyword>
<accession>A0AAQ3SU83</accession>
<feature type="compositionally biased region" description="Basic and acidic residues" evidence="1">
    <location>
        <begin position="26"/>
        <end position="35"/>
    </location>
</feature>
<gene>
    <name evidence="2" type="ORF">U9M48_010732</name>
</gene>
<evidence type="ECO:0000256" key="1">
    <source>
        <dbReference type="SAM" id="MobiDB-lite"/>
    </source>
</evidence>
<proteinExistence type="predicted"/>
<dbReference type="AlphaFoldDB" id="A0AAQ3SU83"/>
<evidence type="ECO:0000313" key="2">
    <source>
        <dbReference type="EMBL" id="WVZ60751.1"/>
    </source>
</evidence>